<dbReference type="RefSeq" id="WP_089678899.1">
    <property type="nucleotide sequence ID" value="NZ_FNFO01000001.1"/>
</dbReference>
<accession>A0A1G8YGI5</accession>
<proteinExistence type="predicted"/>
<dbReference type="AlphaFoldDB" id="A0A1G8YGI5"/>
<evidence type="ECO:0000313" key="1">
    <source>
        <dbReference type="EMBL" id="SDK01335.1"/>
    </source>
</evidence>
<sequence>MNRLYYFLKEWTLERRKTELFDKMQKEKGRLMGVELISETGLVLGQSDIDIQRAALFRLVLAAPTRSEPQA</sequence>
<dbReference type="STRING" id="1075417.SAMN05421823_101653"/>
<gene>
    <name evidence="1" type="ORF">SAMN05421823_101653</name>
</gene>
<evidence type="ECO:0000313" key="2">
    <source>
        <dbReference type="Proteomes" id="UP000198510"/>
    </source>
</evidence>
<dbReference type="Proteomes" id="UP000198510">
    <property type="component" value="Unassembled WGS sequence"/>
</dbReference>
<name>A0A1G8YGI5_9BACT</name>
<dbReference type="EMBL" id="FNFO01000001">
    <property type="protein sequence ID" value="SDK01335.1"/>
    <property type="molecule type" value="Genomic_DNA"/>
</dbReference>
<protein>
    <submittedName>
        <fullName evidence="1">Uncharacterized protein</fullName>
    </submittedName>
</protein>
<keyword evidence="2" id="KW-1185">Reference proteome</keyword>
<organism evidence="1 2">
    <name type="scientific">Catalinimonas alkaloidigena</name>
    <dbReference type="NCBI Taxonomy" id="1075417"/>
    <lineage>
        <taxon>Bacteria</taxon>
        <taxon>Pseudomonadati</taxon>
        <taxon>Bacteroidota</taxon>
        <taxon>Cytophagia</taxon>
        <taxon>Cytophagales</taxon>
        <taxon>Catalimonadaceae</taxon>
        <taxon>Catalinimonas</taxon>
    </lineage>
</organism>
<reference evidence="1 2" key="1">
    <citation type="submission" date="2016-10" db="EMBL/GenBank/DDBJ databases">
        <authorList>
            <person name="de Groot N.N."/>
        </authorList>
    </citation>
    <scope>NUCLEOTIDE SEQUENCE [LARGE SCALE GENOMIC DNA]</scope>
    <source>
        <strain evidence="1 2">DSM 25186</strain>
    </source>
</reference>